<dbReference type="InterPro" id="IPR019734">
    <property type="entry name" value="TPR_rpt"/>
</dbReference>
<feature type="region of interest" description="Disordered" evidence="2">
    <location>
        <begin position="72"/>
        <end position="126"/>
    </location>
</feature>
<keyword evidence="3" id="KW-1133">Transmembrane helix</keyword>
<organism evidence="4 6">
    <name type="scientific">Cymbomonas tetramitiformis</name>
    <dbReference type="NCBI Taxonomy" id="36881"/>
    <lineage>
        <taxon>Eukaryota</taxon>
        <taxon>Viridiplantae</taxon>
        <taxon>Chlorophyta</taxon>
        <taxon>Pyramimonadophyceae</taxon>
        <taxon>Pyramimonadales</taxon>
        <taxon>Pyramimonadaceae</taxon>
        <taxon>Cymbomonas</taxon>
    </lineage>
</organism>
<evidence type="ECO:0000313" key="5">
    <source>
        <dbReference type="EMBL" id="KAK3273454.1"/>
    </source>
</evidence>
<proteinExistence type="predicted"/>
<dbReference type="AlphaFoldDB" id="A0AAE0KW75"/>
<evidence type="ECO:0000256" key="1">
    <source>
        <dbReference type="PROSITE-ProRule" id="PRU00339"/>
    </source>
</evidence>
<comment type="caution">
    <text evidence="4">The sequence shown here is derived from an EMBL/GenBank/DDBJ whole genome shotgun (WGS) entry which is preliminary data.</text>
</comment>
<feature type="repeat" description="TPR" evidence="1">
    <location>
        <begin position="141"/>
        <end position="174"/>
    </location>
</feature>
<name>A0AAE0KW75_9CHLO</name>
<gene>
    <name evidence="5" type="ORF">CYMTET_18304</name>
    <name evidence="4" type="ORF">CYMTET_28161</name>
</gene>
<feature type="transmembrane region" description="Helical" evidence="3">
    <location>
        <begin position="288"/>
        <end position="308"/>
    </location>
</feature>
<feature type="region of interest" description="Disordered" evidence="2">
    <location>
        <begin position="26"/>
        <end position="48"/>
    </location>
</feature>
<feature type="compositionally biased region" description="Acidic residues" evidence="2">
    <location>
        <begin position="91"/>
        <end position="103"/>
    </location>
</feature>
<dbReference type="SUPFAM" id="SSF48452">
    <property type="entry name" value="TPR-like"/>
    <property type="match status" value="1"/>
</dbReference>
<reference evidence="4 6" key="1">
    <citation type="journal article" date="2015" name="Genome Biol. Evol.">
        <title>Comparative Genomics of a Bacterivorous Green Alga Reveals Evolutionary Causalities and Consequences of Phago-Mixotrophic Mode of Nutrition.</title>
        <authorList>
            <person name="Burns J.A."/>
            <person name="Paasch A."/>
            <person name="Narechania A."/>
            <person name="Kim E."/>
        </authorList>
    </citation>
    <scope>NUCLEOTIDE SEQUENCE [LARGE SCALE GENOMIC DNA]</scope>
    <source>
        <strain evidence="4">PLY_AMNH</strain>
    </source>
</reference>
<dbReference type="PROSITE" id="PS50005">
    <property type="entry name" value="TPR"/>
    <property type="match status" value="1"/>
</dbReference>
<keyword evidence="3" id="KW-0472">Membrane</keyword>
<feature type="compositionally biased region" description="Basic and acidic residues" evidence="2">
    <location>
        <begin position="78"/>
        <end position="90"/>
    </location>
</feature>
<accession>A0AAE0KW75</accession>
<reference evidence="4" key="2">
    <citation type="submission" date="2023-06" db="EMBL/GenBank/DDBJ databases">
        <title>Long-read-based genome assembly of the green algal bacterivore Cymbomonas tetramitiformis.</title>
        <authorList>
            <person name="Gyaltshen Y."/>
            <person name="Rozenberg A."/>
            <person name="Paasch A."/>
            <person name="Burns J.A."/>
            <person name="Warring S."/>
            <person name="Larson R."/>
            <person name="Maurer-Alcala X."/>
            <person name="Dacks J."/>
            <person name="Kim E."/>
        </authorList>
    </citation>
    <scope>NUCLEOTIDE SEQUENCE</scope>
    <source>
        <strain evidence="4">PLY_AMNH</strain>
    </source>
</reference>
<keyword evidence="1" id="KW-0802">TPR repeat</keyword>
<keyword evidence="6" id="KW-1185">Reference proteome</keyword>
<dbReference type="PANTHER" id="PTHR36761">
    <property type="entry name" value="ORF03 PROTEIN"/>
    <property type="match status" value="1"/>
</dbReference>
<evidence type="ECO:0000256" key="2">
    <source>
        <dbReference type="SAM" id="MobiDB-lite"/>
    </source>
</evidence>
<dbReference type="InterPro" id="IPR011990">
    <property type="entry name" value="TPR-like_helical_dom_sf"/>
</dbReference>
<protein>
    <submittedName>
        <fullName evidence="4">Uncharacterized protein</fullName>
    </submittedName>
</protein>
<evidence type="ECO:0000256" key="3">
    <source>
        <dbReference type="SAM" id="Phobius"/>
    </source>
</evidence>
<keyword evidence="3" id="KW-0812">Transmembrane</keyword>
<dbReference type="EMBL" id="LGRX02008468">
    <property type="protein sequence ID" value="KAK3273454.1"/>
    <property type="molecule type" value="Genomic_DNA"/>
</dbReference>
<sequence>MHNGAALSSTVGVGFRAKPAFERRRSLPVGKRCSHPSTASQTWESQVRLTRNTARRNGGTLRGDWLHSRLVVNSSSGDRTDGDDRKRTDTSDQEEQGNPETEEAGISSVDSLEGEEEGEDNKSTDELVKKLQELAERQRMGEKLNTLGQGYYERGQYTDAIVALEESLNYLEKNTELGGEAQLWLCLSYDAGGQRTEALDLYKLIETTHPIKNIRKQAEYLRYIMEAPKIKINADERVRVPNLDEVDQIRDRNARVLNKTRRKKKIELTMEERVLQEWSPKFYVPNKYVLFAASVVTVGLAWYVSLVLQQ</sequence>
<dbReference type="PANTHER" id="PTHR36761:SF2">
    <property type="entry name" value="ORF03 PROTEIN"/>
    <property type="match status" value="1"/>
</dbReference>
<dbReference type="Proteomes" id="UP001190700">
    <property type="component" value="Unassembled WGS sequence"/>
</dbReference>
<feature type="compositionally biased region" description="Polar residues" evidence="2">
    <location>
        <begin position="35"/>
        <end position="48"/>
    </location>
</feature>
<evidence type="ECO:0000313" key="6">
    <source>
        <dbReference type="Proteomes" id="UP001190700"/>
    </source>
</evidence>
<dbReference type="EMBL" id="LGRX02015804">
    <property type="protein sequence ID" value="KAK3263012.1"/>
    <property type="molecule type" value="Genomic_DNA"/>
</dbReference>
<dbReference type="Gene3D" id="1.25.40.10">
    <property type="entry name" value="Tetratricopeptide repeat domain"/>
    <property type="match status" value="1"/>
</dbReference>
<evidence type="ECO:0000313" key="4">
    <source>
        <dbReference type="EMBL" id="KAK3263012.1"/>
    </source>
</evidence>